<comment type="caution">
    <text evidence="2">The sequence shown here is derived from an EMBL/GenBank/DDBJ whole genome shotgun (WGS) entry which is preliminary data.</text>
</comment>
<gene>
    <name evidence="2" type="ORF">GCM10022222_37020</name>
</gene>
<organism evidence="2 3">
    <name type="scientific">Amycolatopsis ultiminotia</name>
    <dbReference type="NCBI Taxonomy" id="543629"/>
    <lineage>
        <taxon>Bacteria</taxon>
        <taxon>Bacillati</taxon>
        <taxon>Actinomycetota</taxon>
        <taxon>Actinomycetes</taxon>
        <taxon>Pseudonocardiales</taxon>
        <taxon>Pseudonocardiaceae</taxon>
        <taxon>Amycolatopsis</taxon>
    </lineage>
</organism>
<protein>
    <submittedName>
        <fullName evidence="2">Uncharacterized protein</fullName>
    </submittedName>
</protein>
<dbReference type="Proteomes" id="UP001500689">
    <property type="component" value="Unassembled WGS sequence"/>
</dbReference>
<accession>A0ABP6WFM5</accession>
<keyword evidence="3" id="KW-1185">Reference proteome</keyword>
<evidence type="ECO:0000313" key="2">
    <source>
        <dbReference type="EMBL" id="GAA3550071.1"/>
    </source>
</evidence>
<dbReference type="InterPro" id="IPR013324">
    <property type="entry name" value="RNA_pol_sigma_r3/r4-like"/>
</dbReference>
<sequence length="291" mass="31435">MMSSPHADEVRDSPSTVLQGRLRHPRAVKRFDQALSGWSRTDPALAETPSREDLARVLATREYETHDRVLHALLERAAVSGRDGATAAEIVLSAMLPAVPGVTGRVIRVVRASTGARGVRRGVTGGGASAGEENIDVQATVIGHLWEQIRCFPLRRRHHVAANLVRETQRAALRSFGVDHVQAAVDVVSVDDDAFRGALAQPEREIAASEELLSVLSWAVARGVLDERGQAVLTRRFFGDRAGRDGVATDRQVGEELGVSQPTVTRWRNRAIATLADAAEQYPGGGLPWAS</sequence>
<dbReference type="Gene3D" id="1.10.10.10">
    <property type="entry name" value="Winged helix-like DNA-binding domain superfamily/Winged helix DNA-binding domain"/>
    <property type="match status" value="1"/>
</dbReference>
<evidence type="ECO:0000256" key="1">
    <source>
        <dbReference type="SAM" id="MobiDB-lite"/>
    </source>
</evidence>
<dbReference type="InterPro" id="IPR036388">
    <property type="entry name" value="WH-like_DNA-bd_sf"/>
</dbReference>
<dbReference type="EMBL" id="BAAAZN010000007">
    <property type="protein sequence ID" value="GAA3550071.1"/>
    <property type="molecule type" value="Genomic_DNA"/>
</dbReference>
<reference evidence="3" key="1">
    <citation type="journal article" date="2019" name="Int. J. Syst. Evol. Microbiol.">
        <title>The Global Catalogue of Microorganisms (GCM) 10K type strain sequencing project: providing services to taxonomists for standard genome sequencing and annotation.</title>
        <authorList>
            <consortium name="The Broad Institute Genomics Platform"/>
            <consortium name="The Broad Institute Genome Sequencing Center for Infectious Disease"/>
            <person name="Wu L."/>
            <person name="Ma J."/>
        </authorList>
    </citation>
    <scope>NUCLEOTIDE SEQUENCE [LARGE SCALE GENOMIC DNA]</scope>
    <source>
        <strain evidence="3">JCM 16898</strain>
    </source>
</reference>
<dbReference type="SUPFAM" id="SSF88659">
    <property type="entry name" value="Sigma3 and sigma4 domains of RNA polymerase sigma factors"/>
    <property type="match status" value="1"/>
</dbReference>
<feature type="compositionally biased region" description="Basic and acidic residues" evidence="1">
    <location>
        <begin position="1"/>
        <end position="12"/>
    </location>
</feature>
<name>A0ABP6WFM5_9PSEU</name>
<feature type="region of interest" description="Disordered" evidence="1">
    <location>
        <begin position="1"/>
        <end position="22"/>
    </location>
</feature>
<evidence type="ECO:0000313" key="3">
    <source>
        <dbReference type="Proteomes" id="UP001500689"/>
    </source>
</evidence>
<proteinExistence type="predicted"/>